<dbReference type="Pfam" id="PF04542">
    <property type="entry name" value="Sigma70_r2"/>
    <property type="match status" value="1"/>
</dbReference>
<feature type="domain" description="RNA polymerase sigma-70 region 2" evidence="6">
    <location>
        <begin position="24"/>
        <end position="86"/>
    </location>
</feature>
<dbReference type="Proteomes" id="UP000064844">
    <property type="component" value="Chromosome"/>
</dbReference>
<sequence length="185" mass="21828">MEDEKIIDLFFVRSEQAIRELDNKYGKICHNFSYNIVNSRQDAEECVNDAYLGAWNAIPPAKPNPLLSYIVKIVRNISLKIYYRKEAAKRNSIYTIAMQEIEACITDQNTVEDEIEARELARIIESFLDTLTVENRVIFMRRYWFSDSCKDIAERVGLTEKNISVRLTRIRKQMKNYLIEREVFV</sequence>
<dbReference type="InterPro" id="IPR013324">
    <property type="entry name" value="RNA_pol_sigma_r3/r4-like"/>
</dbReference>
<reference evidence="9" key="2">
    <citation type="submission" date="2015-04" db="EMBL/GenBank/DDBJ databases">
        <title>A butyrogenic pathway from the amino acid lysine in a human gut commensal.</title>
        <authorList>
            <person name="de Vos W.M."/>
            <person name="Bui N.T.P."/>
            <person name="Plugge C.M."/>
            <person name="Ritari J."/>
        </authorList>
    </citation>
    <scope>NUCLEOTIDE SEQUENCE [LARGE SCALE GENOMIC DNA]</scope>
    <source>
        <strain evidence="9">AF211</strain>
    </source>
</reference>
<dbReference type="KEGG" id="ibu:IB211_02836"/>
<dbReference type="Pfam" id="PF08281">
    <property type="entry name" value="Sigma70_r4_2"/>
    <property type="match status" value="1"/>
</dbReference>
<feature type="domain" description="RNA polymerase sigma factor 70 region 4 type 2" evidence="7">
    <location>
        <begin position="123"/>
        <end position="174"/>
    </location>
</feature>
<dbReference type="STRING" id="1297617.IB211_02836"/>
<evidence type="ECO:0000313" key="9">
    <source>
        <dbReference type="Proteomes" id="UP000064844"/>
    </source>
</evidence>
<dbReference type="PANTHER" id="PTHR43133">
    <property type="entry name" value="RNA POLYMERASE ECF-TYPE SIGMA FACTO"/>
    <property type="match status" value="1"/>
</dbReference>
<dbReference type="InterPro" id="IPR014284">
    <property type="entry name" value="RNA_pol_sigma-70_dom"/>
</dbReference>
<keyword evidence="4" id="KW-0238">DNA-binding</keyword>
<name>A0A0S2W7B6_9FIRM</name>
<dbReference type="Gene3D" id="1.10.1740.10">
    <property type="match status" value="1"/>
</dbReference>
<dbReference type="InterPro" id="IPR013249">
    <property type="entry name" value="RNA_pol_sigma70_r4_t2"/>
</dbReference>
<comment type="similarity">
    <text evidence="1">Belongs to the sigma-70 factor family. ECF subfamily.</text>
</comment>
<dbReference type="InterPro" id="IPR039425">
    <property type="entry name" value="RNA_pol_sigma-70-like"/>
</dbReference>
<dbReference type="InterPro" id="IPR007627">
    <property type="entry name" value="RNA_pol_sigma70_r2"/>
</dbReference>
<evidence type="ECO:0000256" key="1">
    <source>
        <dbReference type="ARBA" id="ARBA00010641"/>
    </source>
</evidence>
<organism evidence="8 9">
    <name type="scientific">Intestinimonas butyriciproducens</name>
    <dbReference type="NCBI Taxonomy" id="1297617"/>
    <lineage>
        <taxon>Bacteria</taxon>
        <taxon>Bacillati</taxon>
        <taxon>Bacillota</taxon>
        <taxon>Clostridia</taxon>
        <taxon>Eubacteriales</taxon>
        <taxon>Intestinimonas</taxon>
    </lineage>
</organism>
<keyword evidence="9" id="KW-1185">Reference proteome</keyword>
<gene>
    <name evidence="8" type="ORF">IB211_02836</name>
</gene>
<proteinExistence type="inferred from homology"/>
<dbReference type="Gene3D" id="1.10.10.10">
    <property type="entry name" value="Winged helix-like DNA-binding domain superfamily/Winged helix DNA-binding domain"/>
    <property type="match status" value="1"/>
</dbReference>
<dbReference type="GO" id="GO:0006352">
    <property type="term" value="P:DNA-templated transcription initiation"/>
    <property type="evidence" value="ECO:0007669"/>
    <property type="project" value="InterPro"/>
</dbReference>
<evidence type="ECO:0000259" key="6">
    <source>
        <dbReference type="Pfam" id="PF04542"/>
    </source>
</evidence>
<dbReference type="NCBIfam" id="TIGR02937">
    <property type="entry name" value="sigma70-ECF"/>
    <property type="match status" value="1"/>
</dbReference>
<dbReference type="PANTHER" id="PTHR43133:SF8">
    <property type="entry name" value="RNA POLYMERASE SIGMA FACTOR HI_1459-RELATED"/>
    <property type="match status" value="1"/>
</dbReference>
<evidence type="ECO:0000256" key="5">
    <source>
        <dbReference type="ARBA" id="ARBA00023163"/>
    </source>
</evidence>
<dbReference type="SUPFAM" id="SSF88659">
    <property type="entry name" value="Sigma3 and sigma4 domains of RNA polymerase sigma factors"/>
    <property type="match status" value="1"/>
</dbReference>
<evidence type="ECO:0000313" key="8">
    <source>
        <dbReference type="EMBL" id="ALP95227.1"/>
    </source>
</evidence>
<evidence type="ECO:0000256" key="4">
    <source>
        <dbReference type="ARBA" id="ARBA00023125"/>
    </source>
</evidence>
<protein>
    <recommendedName>
        <fullName evidence="10">RNA polymerase sigma-70 factor (ECF subfamily)</fullName>
    </recommendedName>
</protein>
<keyword evidence="2" id="KW-0805">Transcription regulation</keyword>
<evidence type="ECO:0000259" key="7">
    <source>
        <dbReference type="Pfam" id="PF08281"/>
    </source>
</evidence>
<dbReference type="InterPro" id="IPR036388">
    <property type="entry name" value="WH-like_DNA-bd_sf"/>
</dbReference>
<dbReference type="InterPro" id="IPR013325">
    <property type="entry name" value="RNA_pol_sigma_r2"/>
</dbReference>
<reference evidence="8 9" key="1">
    <citation type="journal article" date="2015" name="Nat. Commun.">
        <title>Production of butyrate from lysine and the Amadori product fructoselysine by a human gut commensal.</title>
        <authorList>
            <person name="Bui T.P."/>
            <person name="Ritari J."/>
            <person name="Boeren S."/>
            <person name="de Waard P."/>
            <person name="Plugge C.M."/>
            <person name="de Vos W.M."/>
        </authorList>
    </citation>
    <scope>NUCLEOTIDE SEQUENCE [LARGE SCALE GENOMIC DNA]</scope>
    <source>
        <strain evidence="8 9">AF211</strain>
    </source>
</reference>
<dbReference type="PATRIC" id="fig|1297617.4.peg.2919"/>
<evidence type="ECO:0000256" key="3">
    <source>
        <dbReference type="ARBA" id="ARBA00023082"/>
    </source>
</evidence>
<dbReference type="GO" id="GO:0016987">
    <property type="term" value="F:sigma factor activity"/>
    <property type="evidence" value="ECO:0007669"/>
    <property type="project" value="UniProtKB-KW"/>
</dbReference>
<evidence type="ECO:0008006" key="10">
    <source>
        <dbReference type="Google" id="ProtNLM"/>
    </source>
</evidence>
<dbReference type="SUPFAM" id="SSF88946">
    <property type="entry name" value="Sigma2 domain of RNA polymerase sigma factors"/>
    <property type="match status" value="1"/>
</dbReference>
<dbReference type="EMBL" id="CP011307">
    <property type="protein sequence ID" value="ALP95227.1"/>
    <property type="molecule type" value="Genomic_DNA"/>
</dbReference>
<evidence type="ECO:0000256" key="2">
    <source>
        <dbReference type="ARBA" id="ARBA00023015"/>
    </source>
</evidence>
<accession>A0A0S2W7B6</accession>
<keyword evidence="3" id="KW-0731">Sigma factor</keyword>
<dbReference type="GO" id="GO:0003677">
    <property type="term" value="F:DNA binding"/>
    <property type="evidence" value="ECO:0007669"/>
    <property type="project" value="UniProtKB-KW"/>
</dbReference>
<dbReference type="AlphaFoldDB" id="A0A0S2W7B6"/>
<keyword evidence="5" id="KW-0804">Transcription</keyword>